<name>A0A4S4G569_9ACTN</name>
<comment type="caution">
    <text evidence="2">The sequence shown here is derived from an EMBL/GenBank/DDBJ whole genome shotgun (WGS) entry which is preliminary data.</text>
</comment>
<feature type="transmembrane region" description="Helical" evidence="1">
    <location>
        <begin position="99"/>
        <end position="122"/>
    </location>
</feature>
<organism evidence="2 3">
    <name type="scientific">Adlercreutzia caecimuris</name>
    <dbReference type="NCBI Taxonomy" id="671266"/>
    <lineage>
        <taxon>Bacteria</taxon>
        <taxon>Bacillati</taxon>
        <taxon>Actinomycetota</taxon>
        <taxon>Coriobacteriia</taxon>
        <taxon>Eggerthellales</taxon>
        <taxon>Eggerthellaceae</taxon>
        <taxon>Adlercreutzia</taxon>
    </lineage>
</organism>
<keyword evidence="1" id="KW-0812">Transmembrane</keyword>
<dbReference type="EMBL" id="SSTJ01000003">
    <property type="protein sequence ID" value="THG37971.1"/>
    <property type="molecule type" value="Genomic_DNA"/>
</dbReference>
<evidence type="ECO:0000313" key="3">
    <source>
        <dbReference type="Proteomes" id="UP000308978"/>
    </source>
</evidence>
<evidence type="ECO:0008006" key="4">
    <source>
        <dbReference type="Google" id="ProtNLM"/>
    </source>
</evidence>
<sequence length="145" mass="15516">MNRILKSALVRVCIAFTAAMALWCALGLVFAGPVEGIVITLSLLAACLLLVALQVLWFTETVLARPSYPARIAGYGLTALPALALCAALGGWFPVDNAGAWVTFVAIYLVTLAAITAGYTVYYRRTVGSFDAALARYRAEREQRG</sequence>
<accession>A0A4S4G569</accession>
<feature type="transmembrane region" description="Helical" evidence="1">
    <location>
        <begin position="37"/>
        <end position="60"/>
    </location>
</feature>
<proteinExistence type="predicted"/>
<dbReference type="RefSeq" id="WP_136433446.1">
    <property type="nucleotide sequence ID" value="NZ_SSTJ01000003.1"/>
</dbReference>
<feature type="transmembrane region" description="Helical" evidence="1">
    <location>
        <begin position="72"/>
        <end position="93"/>
    </location>
</feature>
<feature type="transmembrane region" description="Helical" evidence="1">
    <location>
        <begin position="12"/>
        <end position="31"/>
    </location>
</feature>
<dbReference type="AlphaFoldDB" id="A0A4S4G569"/>
<evidence type="ECO:0000256" key="1">
    <source>
        <dbReference type="SAM" id="Phobius"/>
    </source>
</evidence>
<gene>
    <name evidence="2" type="ORF">E5986_03680</name>
</gene>
<reference evidence="2 3" key="1">
    <citation type="submission" date="2019-04" db="EMBL/GenBank/DDBJ databases">
        <title>Microbes associate with the intestines of laboratory mice.</title>
        <authorList>
            <person name="Navarre W."/>
            <person name="Wong E."/>
            <person name="Huang K.C."/>
            <person name="Tropini C."/>
            <person name="Ng K."/>
            <person name="Yu B."/>
        </authorList>
    </citation>
    <scope>NUCLEOTIDE SEQUENCE [LARGE SCALE GENOMIC DNA]</scope>
    <source>
        <strain evidence="2 3">NM80_B27</strain>
    </source>
</reference>
<dbReference type="Proteomes" id="UP000308978">
    <property type="component" value="Unassembled WGS sequence"/>
</dbReference>
<protein>
    <recommendedName>
        <fullName evidence="4">DUF3021 domain-containing protein</fullName>
    </recommendedName>
</protein>
<evidence type="ECO:0000313" key="2">
    <source>
        <dbReference type="EMBL" id="THG37971.1"/>
    </source>
</evidence>
<keyword evidence="1" id="KW-0472">Membrane</keyword>
<keyword evidence="1" id="KW-1133">Transmembrane helix</keyword>